<evidence type="ECO:0000256" key="6">
    <source>
        <dbReference type="SAM" id="SignalP"/>
    </source>
</evidence>
<feature type="chain" id="PRO_5047124320" evidence="6">
    <location>
        <begin position="25"/>
        <end position="342"/>
    </location>
</feature>
<dbReference type="PANTHER" id="PTHR11040:SF205">
    <property type="entry name" value="ZINC TRANSPORTER ZUPT"/>
    <property type="match status" value="1"/>
</dbReference>
<keyword evidence="3 5" id="KW-1133">Transmembrane helix</keyword>
<evidence type="ECO:0000256" key="5">
    <source>
        <dbReference type="SAM" id="Phobius"/>
    </source>
</evidence>
<feature type="transmembrane region" description="Helical" evidence="5">
    <location>
        <begin position="227"/>
        <end position="248"/>
    </location>
</feature>
<proteinExistence type="predicted"/>
<feature type="transmembrane region" description="Helical" evidence="5">
    <location>
        <begin position="260"/>
        <end position="282"/>
    </location>
</feature>
<evidence type="ECO:0000256" key="3">
    <source>
        <dbReference type="ARBA" id="ARBA00022989"/>
    </source>
</evidence>
<feature type="transmembrane region" description="Helical" evidence="5">
    <location>
        <begin position="79"/>
        <end position="100"/>
    </location>
</feature>
<accession>A0ABP0SK31</accession>
<dbReference type="Proteomes" id="UP001642484">
    <property type="component" value="Unassembled WGS sequence"/>
</dbReference>
<feature type="transmembrane region" description="Helical" evidence="5">
    <location>
        <begin position="288"/>
        <end position="309"/>
    </location>
</feature>
<dbReference type="Pfam" id="PF02535">
    <property type="entry name" value="Zip"/>
    <property type="match status" value="1"/>
</dbReference>
<evidence type="ECO:0000256" key="1">
    <source>
        <dbReference type="ARBA" id="ARBA00004141"/>
    </source>
</evidence>
<protein>
    <submittedName>
        <fullName evidence="7">Uncharacterized protein</fullName>
    </submittedName>
</protein>
<sequence>MWTFAMHALCIVCACALHFNEVQAVPDFPAFPAAHPDLLHNVPHVPTAHAEWGVKAPIPLRDLDPQFIVNRQAESKAVAILRSLVAGLSTSLGAGIVLLLRGSPSAGQMAFALALAAGVMLTVSLVELFVPPFFHGQWLQASLSGLFGFLSFMVLRRFVSEPEMACGKKDEDDVEKGHARDNVEPKASRVKHSQQWRLAFLMMLALTAHNFPEGLAVGVSSLQSERLGVVVMAAIAVHNIPEGIAIAMPVLEATNDRRKAMLMATLSGLAEPLGAFIAVTLLPPGALAGPGMDILLCIVGGIMTSVAALELLPEAVAQRQNWSTFAGLVTGALVMLLTHELA</sequence>
<keyword evidence="8" id="KW-1185">Reference proteome</keyword>
<comment type="caution">
    <text evidence="7">The sequence shown here is derived from an EMBL/GenBank/DDBJ whole genome shotgun (WGS) entry which is preliminary data.</text>
</comment>
<feature type="transmembrane region" description="Helical" evidence="5">
    <location>
        <begin position="137"/>
        <end position="155"/>
    </location>
</feature>
<name>A0ABP0SK31_9DINO</name>
<evidence type="ECO:0000256" key="2">
    <source>
        <dbReference type="ARBA" id="ARBA00022692"/>
    </source>
</evidence>
<organism evidence="7 8">
    <name type="scientific">Durusdinium trenchii</name>
    <dbReference type="NCBI Taxonomy" id="1381693"/>
    <lineage>
        <taxon>Eukaryota</taxon>
        <taxon>Sar</taxon>
        <taxon>Alveolata</taxon>
        <taxon>Dinophyceae</taxon>
        <taxon>Suessiales</taxon>
        <taxon>Symbiodiniaceae</taxon>
        <taxon>Durusdinium</taxon>
    </lineage>
</organism>
<feature type="transmembrane region" description="Helical" evidence="5">
    <location>
        <begin position="198"/>
        <end position="221"/>
    </location>
</feature>
<dbReference type="EMBL" id="CAXAMN010027761">
    <property type="protein sequence ID" value="CAK9112733.1"/>
    <property type="molecule type" value="Genomic_DNA"/>
</dbReference>
<comment type="subcellular location">
    <subcellularLocation>
        <location evidence="1">Membrane</location>
        <topology evidence="1">Multi-pass membrane protein</topology>
    </subcellularLocation>
</comment>
<keyword evidence="6" id="KW-0732">Signal</keyword>
<feature type="signal peptide" evidence="6">
    <location>
        <begin position="1"/>
        <end position="24"/>
    </location>
</feature>
<evidence type="ECO:0000313" key="8">
    <source>
        <dbReference type="Proteomes" id="UP001642484"/>
    </source>
</evidence>
<feature type="transmembrane region" description="Helical" evidence="5">
    <location>
        <begin position="112"/>
        <end position="131"/>
    </location>
</feature>
<gene>
    <name evidence="7" type="ORF">CCMP2556_LOCUS52236</name>
</gene>
<evidence type="ECO:0000313" key="7">
    <source>
        <dbReference type="EMBL" id="CAK9112733.1"/>
    </source>
</evidence>
<reference evidence="7 8" key="1">
    <citation type="submission" date="2024-02" db="EMBL/GenBank/DDBJ databases">
        <authorList>
            <person name="Chen Y."/>
            <person name="Shah S."/>
            <person name="Dougan E. K."/>
            <person name="Thang M."/>
            <person name="Chan C."/>
        </authorList>
    </citation>
    <scope>NUCLEOTIDE SEQUENCE [LARGE SCALE GENOMIC DNA]</scope>
</reference>
<keyword evidence="4 5" id="KW-0472">Membrane</keyword>
<dbReference type="InterPro" id="IPR003689">
    <property type="entry name" value="ZIP"/>
</dbReference>
<keyword evidence="2 5" id="KW-0812">Transmembrane</keyword>
<evidence type="ECO:0000256" key="4">
    <source>
        <dbReference type="ARBA" id="ARBA00023136"/>
    </source>
</evidence>
<feature type="transmembrane region" description="Helical" evidence="5">
    <location>
        <begin position="321"/>
        <end position="339"/>
    </location>
</feature>
<dbReference type="PANTHER" id="PTHR11040">
    <property type="entry name" value="ZINC/IRON TRANSPORTER"/>
    <property type="match status" value="1"/>
</dbReference>